<dbReference type="InterPro" id="IPR017941">
    <property type="entry name" value="Rieske_2Fe-2S"/>
</dbReference>
<dbReference type="InterPro" id="IPR036922">
    <property type="entry name" value="Rieske_2Fe-2S_sf"/>
</dbReference>
<gene>
    <name evidence="11" type="ORF">OSB1V03_LOCUS13018</name>
</gene>
<evidence type="ECO:0000256" key="5">
    <source>
        <dbReference type="ARBA" id="ARBA00022989"/>
    </source>
</evidence>
<evidence type="ECO:0000256" key="3">
    <source>
        <dbReference type="ARBA" id="ARBA00022714"/>
    </source>
</evidence>
<keyword evidence="7" id="KW-0408">Iron</keyword>
<dbReference type="OrthoDB" id="426882at2759"/>
<dbReference type="PANTHER" id="PTHR21266">
    <property type="entry name" value="IRON-SULFUR DOMAIN CONTAINING PROTEIN"/>
    <property type="match status" value="1"/>
</dbReference>
<feature type="domain" description="Rieske" evidence="10">
    <location>
        <begin position="1"/>
        <end position="52"/>
    </location>
</feature>
<dbReference type="InterPro" id="IPR050584">
    <property type="entry name" value="Cholesterol_7-desaturase"/>
</dbReference>
<evidence type="ECO:0000256" key="4">
    <source>
        <dbReference type="ARBA" id="ARBA00022723"/>
    </source>
</evidence>
<reference evidence="11" key="1">
    <citation type="submission" date="2020-11" db="EMBL/GenBank/DDBJ databases">
        <authorList>
            <person name="Tran Van P."/>
        </authorList>
    </citation>
    <scope>NUCLEOTIDE SEQUENCE</scope>
</reference>
<evidence type="ECO:0000256" key="6">
    <source>
        <dbReference type="ARBA" id="ARBA00023002"/>
    </source>
</evidence>
<dbReference type="GO" id="GO:0051537">
    <property type="term" value="F:2 iron, 2 sulfur cluster binding"/>
    <property type="evidence" value="ECO:0007669"/>
    <property type="project" value="UniProtKB-KW"/>
</dbReference>
<dbReference type="Gene3D" id="3.90.380.10">
    <property type="entry name" value="Naphthalene 1,2-dioxygenase Alpha Subunit, Chain A, domain 1"/>
    <property type="match status" value="1"/>
</dbReference>
<dbReference type="PANTHER" id="PTHR21266:SF32">
    <property type="entry name" value="CHOLESTEROL 7-DESATURASE NVD"/>
    <property type="match status" value="1"/>
</dbReference>
<evidence type="ECO:0000259" key="10">
    <source>
        <dbReference type="PROSITE" id="PS51296"/>
    </source>
</evidence>
<keyword evidence="6" id="KW-0560">Oxidoreductase</keyword>
<dbReference type="PROSITE" id="PS51296">
    <property type="entry name" value="RIESKE"/>
    <property type="match status" value="1"/>
</dbReference>
<name>A0A7R9Q6A0_9ACAR</name>
<evidence type="ECO:0000256" key="2">
    <source>
        <dbReference type="ARBA" id="ARBA00022692"/>
    </source>
</evidence>
<dbReference type="GO" id="GO:0016491">
    <property type="term" value="F:oxidoreductase activity"/>
    <property type="evidence" value="ECO:0007669"/>
    <property type="project" value="UniProtKB-KW"/>
</dbReference>
<keyword evidence="3" id="KW-0001">2Fe-2S</keyword>
<keyword evidence="4" id="KW-0479">Metal-binding</keyword>
<evidence type="ECO:0000256" key="9">
    <source>
        <dbReference type="ARBA" id="ARBA00023136"/>
    </source>
</evidence>
<keyword evidence="8" id="KW-0411">Iron-sulfur</keyword>
<evidence type="ECO:0000313" key="12">
    <source>
        <dbReference type="Proteomes" id="UP000759131"/>
    </source>
</evidence>
<dbReference type="GO" id="GO:0046872">
    <property type="term" value="F:metal ion binding"/>
    <property type="evidence" value="ECO:0007669"/>
    <property type="project" value="UniProtKB-KW"/>
</dbReference>
<keyword evidence="12" id="KW-1185">Reference proteome</keyword>
<dbReference type="Proteomes" id="UP000759131">
    <property type="component" value="Unassembled WGS sequence"/>
</dbReference>
<feature type="non-terminal residue" evidence="11">
    <location>
        <position position="1"/>
    </location>
</feature>
<keyword evidence="9" id="KW-0472">Membrane</keyword>
<dbReference type="Gene3D" id="2.102.10.10">
    <property type="entry name" value="Rieske [2Fe-2S] iron-sulphur domain"/>
    <property type="match status" value="1"/>
</dbReference>
<accession>A0A7R9Q6A0</accession>
<organism evidence="11">
    <name type="scientific">Medioppia subpectinata</name>
    <dbReference type="NCBI Taxonomy" id="1979941"/>
    <lineage>
        <taxon>Eukaryota</taxon>
        <taxon>Metazoa</taxon>
        <taxon>Ecdysozoa</taxon>
        <taxon>Arthropoda</taxon>
        <taxon>Chelicerata</taxon>
        <taxon>Arachnida</taxon>
        <taxon>Acari</taxon>
        <taxon>Acariformes</taxon>
        <taxon>Sarcoptiformes</taxon>
        <taxon>Oribatida</taxon>
        <taxon>Brachypylina</taxon>
        <taxon>Oppioidea</taxon>
        <taxon>Oppiidae</taxon>
        <taxon>Medioppia</taxon>
    </lineage>
</organism>
<dbReference type="UniPathway" id="UPA01020"/>
<dbReference type="GO" id="GO:0005737">
    <property type="term" value="C:cytoplasm"/>
    <property type="evidence" value="ECO:0007669"/>
    <property type="project" value="TreeGrafter"/>
</dbReference>
<dbReference type="EMBL" id="CAJPIZ010011276">
    <property type="protein sequence ID" value="CAG2113046.1"/>
    <property type="molecule type" value="Genomic_DNA"/>
</dbReference>
<sequence>GDDCIQCPFHGWRFGGDGQCKRIPNLNDLELKAIKPVVKKWPTIERNELIYVWHHSEGSEPDHYPEDFDAKYGHKLSLKGSITRLMDSNHDVVTANAVDLENANYIHTSIIPYITSLKSSFDTTYGSENETAGRLTICLLGIELVTVPMRLCHVSPVLEAMMIGEDNAMLGPVDSDMVIWVNFQKQKRPKFTRNDALIVWYRRYCQRFYTKLN</sequence>
<evidence type="ECO:0000256" key="1">
    <source>
        <dbReference type="ARBA" id="ARBA00004370"/>
    </source>
</evidence>
<keyword evidence="2" id="KW-0812">Transmembrane</keyword>
<dbReference type="GO" id="GO:0016020">
    <property type="term" value="C:membrane"/>
    <property type="evidence" value="ECO:0007669"/>
    <property type="project" value="UniProtKB-SubCell"/>
</dbReference>
<dbReference type="Pfam" id="PF00355">
    <property type="entry name" value="Rieske"/>
    <property type="match status" value="1"/>
</dbReference>
<dbReference type="AlphaFoldDB" id="A0A7R9Q6A0"/>
<evidence type="ECO:0000256" key="7">
    <source>
        <dbReference type="ARBA" id="ARBA00023004"/>
    </source>
</evidence>
<keyword evidence="5" id="KW-1133">Transmembrane helix</keyword>
<evidence type="ECO:0000256" key="8">
    <source>
        <dbReference type="ARBA" id="ARBA00023014"/>
    </source>
</evidence>
<dbReference type="EMBL" id="OC865851">
    <property type="protein sequence ID" value="CAD7632616.1"/>
    <property type="molecule type" value="Genomic_DNA"/>
</dbReference>
<dbReference type="SUPFAM" id="SSF50022">
    <property type="entry name" value="ISP domain"/>
    <property type="match status" value="1"/>
</dbReference>
<protein>
    <recommendedName>
        <fullName evidence="10">Rieske domain-containing protein</fullName>
    </recommendedName>
</protein>
<comment type="subcellular location">
    <subcellularLocation>
        <location evidence="1">Membrane</location>
    </subcellularLocation>
</comment>
<evidence type="ECO:0000313" key="11">
    <source>
        <dbReference type="EMBL" id="CAD7632616.1"/>
    </source>
</evidence>
<proteinExistence type="predicted"/>